<dbReference type="GO" id="GO:0009007">
    <property type="term" value="F:site-specific DNA-methyltransferase (adenine-specific) activity"/>
    <property type="evidence" value="ECO:0007669"/>
    <property type="project" value="UniProtKB-EC"/>
</dbReference>
<keyword evidence="10" id="KW-1185">Reference proteome</keyword>
<evidence type="ECO:0000259" key="8">
    <source>
        <dbReference type="Pfam" id="PF07669"/>
    </source>
</evidence>
<dbReference type="InterPro" id="IPR002052">
    <property type="entry name" value="DNA_methylase_N6_adenine_CS"/>
</dbReference>
<dbReference type="PANTHER" id="PTHR33841">
    <property type="entry name" value="DNA METHYLTRANSFERASE YEEA-RELATED"/>
    <property type="match status" value="1"/>
</dbReference>
<comment type="caution">
    <text evidence="9">The sequence shown here is derived from an EMBL/GenBank/DDBJ whole genome shotgun (WGS) entry which is preliminary data.</text>
</comment>
<dbReference type="PANTHER" id="PTHR33841:SF6">
    <property type="entry name" value="TYPE II METHYLTRANSFERASE M.HINDII"/>
    <property type="match status" value="1"/>
</dbReference>
<dbReference type="SUPFAM" id="SSF53335">
    <property type="entry name" value="S-adenosyl-L-methionine-dependent methyltransferases"/>
    <property type="match status" value="1"/>
</dbReference>
<name>A0AAW9NR46_9BACL</name>
<comment type="catalytic activity">
    <reaction evidence="7">
        <text>a 2'-deoxyadenosine in DNA + S-adenosyl-L-methionine = an N(6)-methyl-2'-deoxyadenosine in DNA + S-adenosyl-L-homocysteine + H(+)</text>
        <dbReference type="Rhea" id="RHEA:15197"/>
        <dbReference type="Rhea" id="RHEA-COMP:12418"/>
        <dbReference type="Rhea" id="RHEA-COMP:12419"/>
        <dbReference type="ChEBI" id="CHEBI:15378"/>
        <dbReference type="ChEBI" id="CHEBI:57856"/>
        <dbReference type="ChEBI" id="CHEBI:59789"/>
        <dbReference type="ChEBI" id="CHEBI:90615"/>
        <dbReference type="ChEBI" id="CHEBI:90616"/>
        <dbReference type="EC" id="2.1.1.72"/>
    </reaction>
</comment>
<feature type="domain" description="Type II methyltransferase M.TaqI-like" evidence="8">
    <location>
        <begin position="75"/>
        <end position="211"/>
    </location>
</feature>
<keyword evidence="4" id="KW-0949">S-adenosyl-L-methionine</keyword>
<dbReference type="Proteomes" id="UP001344888">
    <property type="component" value="Unassembled WGS sequence"/>
</dbReference>
<evidence type="ECO:0000256" key="3">
    <source>
        <dbReference type="ARBA" id="ARBA00022679"/>
    </source>
</evidence>
<evidence type="ECO:0000313" key="10">
    <source>
        <dbReference type="Proteomes" id="UP001344888"/>
    </source>
</evidence>
<dbReference type="AlphaFoldDB" id="A0AAW9NR46"/>
<dbReference type="Pfam" id="PF07669">
    <property type="entry name" value="Eco57I"/>
    <property type="match status" value="1"/>
</dbReference>
<dbReference type="InterPro" id="IPR050953">
    <property type="entry name" value="N4_N6_ade-DNA_methylase"/>
</dbReference>
<evidence type="ECO:0000256" key="2">
    <source>
        <dbReference type="ARBA" id="ARBA00022603"/>
    </source>
</evidence>
<dbReference type="EC" id="2.1.1.72" evidence="1"/>
<dbReference type="GO" id="GO:0003677">
    <property type="term" value="F:DNA binding"/>
    <property type="evidence" value="ECO:0007669"/>
    <property type="project" value="UniProtKB-KW"/>
</dbReference>
<reference evidence="9 10" key="1">
    <citation type="submission" date="2023-03" db="EMBL/GenBank/DDBJ databases">
        <title>Bacillus Genome Sequencing.</title>
        <authorList>
            <person name="Dunlap C."/>
        </authorList>
    </citation>
    <scope>NUCLEOTIDE SEQUENCE [LARGE SCALE GENOMIC DNA]</scope>
    <source>
        <strain evidence="9 10">B-59205</strain>
    </source>
</reference>
<dbReference type="InterPro" id="IPR029063">
    <property type="entry name" value="SAM-dependent_MTases_sf"/>
</dbReference>
<dbReference type="PROSITE" id="PS00092">
    <property type="entry name" value="N6_MTASE"/>
    <property type="match status" value="1"/>
</dbReference>
<dbReference type="GO" id="GO:0032259">
    <property type="term" value="P:methylation"/>
    <property type="evidence" value="ECO:0007669"/>
    <property type="project" value="UniProtKB-KW"/>
</dbReference>
<dbReference type="PRINTS" id="PR00507">
    <property type="entry name" value="N12N6MTFRASE"/>
</dbReference>
<keyword evidence="3" id="KW-0808">Transferase</keyword>
<evidence type="ECO:0000256" key="4">
    <source>
        <dbReference type="ARBA" id="ARBA00022691"/>
    </source>
</evidence>
<evidence type="ECO:0000313" key="9">
    <source>
        <dbReference type="EMBL" id="MEC1177318.1"/>
    </source>
</evidence>
<proteinExistence type="predicted"/>
<keyword evidence="5" id="KW-0680">Restriction system</keyword>
<accession>A0AAW9NR46</accession>
<keyword evidence="2 9" id="KW-0489">Methyltransferase</keyword>
<evidence type="ECO:0000256" key="6">
    <source>
        <dbReference type="ARBA" id="ARBA00023125"/>
    </source>
</evidence>
<evidence type="ECO:0000256" key="7">
    <source>
        <dbReference type="ARBA" id="ARBA00047942"/>
    </source>
</evidence>
<keyword evidence="6" id="KW-0238">DNA-binding</keyword>
<sequence>MKEKCQVFTPAQTVVELLNSVGYVSNLYGKKVMENACGDGNILSIIVKRYIEDSLNKGLNKVDIKLGLERDIHGAEIDKEHYKKCISNLNTITEGYEIRNVNWRIVNKDILKEKIEPIFDFVIGNPPYITYRDLNIKTRKYLKSNYDSCIYGKFDYCYAFIELSIKSLNNNGKLGYLIPSSIFKNVFAQKLRDSILPFTTEIIDYTTKKIFKKVTVSSAILICEKSNIQNSIQYYDVVSDKKIEISKEKLIGKWIFSNWNTKNTDKERFGDYFTAAISVATLKNDVFVLKKYSSDEQFIIVERGKIEKSIVREGVSPKSLKYNKNELIIFPYKYEEDKLIRYSKEKFEETFAEATKYLNTYLDKLNKRDSDKSVQWFEYGRTQALAHLNQDKLLVSTILTAEVKVYELSKYTIPYSGIYIVSKGRLPLSKAKEILESEEFYQYAQNVGINANGSSKRITATDINNFEF</sequence>
<protein>
    <recommendedName>
        <fullName evidence="1">site-specific DNA-methyltransferase (adenine-specific)</fullName>
        <ecNumber evidence="1">2.1.1.72</ecNumber>
    </recommendedName>
</protein>
<dbReference type="EMBL" id="JARSFG010000003">
    <property type="protein sequence ID" value="MEC1177318.1"/>
    <property type="molecule type" value="Genomic_DNA"/>
</dbReference>
<dbReference type="RefSeq" id="WP_326121626.1">
    <property type="nucleotide sequence ID" value="NZ_JARSFG010000003.1"/>
</dbReference>
<evidence type="ECO:0000256" key="1">
    <source>
        <dbReference type="ARBA" id="ARBA00011900"/>
    </source>
</evidence>
<gene>
    <name evidence="9" type="ORF">P9B03_02380</name>
</gene>
<evidence type="ECO:0000256" key="5">
    <source>
        <dbReference type="ARBA" id="ARBA00022747"/>
    </source>
</evidence>
<organism evidence="9 10">
    <name type="scientific">Metasolibacillus meyeri</name>
    <dbReference type="NCBI Taxonomy" id="1071052"/>
    <lineage>
        <taxon>Bacteria</taxon>
        <taxon>Bacillati</taxon>
        <taxon>Bacillota</taxon>
        <taxon>Bacilli</taxon>
        <taxon>Bacillales</taxon>
        <taxon>Caryophanaceae</taxon>
        <taxon>Metasolibacillus</taxon>
    </lineage>
</organism>
<dbReference type="InterPro" id="IPR011639">
    <property type="entry name" value="MethylTrfase_TaqI-like_dom"/>
</dbReference>
<dbReference type="GO" id="GO:0009307">
    <property type="term" value="P:DNA restriction-modification system"/>
    <property type="evidence" value="ECO:0007669"/>
    <property type="project" value="UniProtKB-KW"/>
</dbReference>
<dbReference type="Gene3D" id="3.40.50.150">
    <property type="entry name" value="Vaccinia Virus protein VP39"/>
    <property type="match status" value="1"/>
</dbReference>